<dbReference type="PROSITE" id="PS51318">
    <property type="entry name" value="TAT"/>
    <property type="match status" value="1"/>
</dbReference>
<evidence type="ECO:0000313" key="4">
    <source>
        <dbReference type="Proteomes" id="UP000198575"/>
    </source>
</evidence>
<evidence type="ECO:0000259" key="2">
    <source>
        <dbReference type="Pfam" id="PF01593"/>
    </source>
</evidence>
<dbReference type="OrthoDB" id="8845488at2"/>
<dbReference type="Gene3D" id="3.90.660.10">
    <property type="match status" value="1"/>
</dbReference>
<dbReference type="InterPro" id="IPR006311">
    <property type="entry name" value="TAT_signal"/>
</dbReference>
<keyword evidence="4" id="KW-1185">Reference proteome</keyword>
<dbReference type="PANTHER" id="PTHR43563:SF1">
    <property type="entry name" value="AMINE OXIDASE [FLAVIN-CONTAINING] B"/>
    <property type="match status" value="1"/>
</dbReference>
<dbReference type="InterPro" id="IPR036188">
    <property type="entry name" value="FAD/NAD-bd_sf"/>
</dbReference>
<dbReference type="STRING" id="578942.SAMN05216289_11459"/>
<dbReference type="AlphaFoldDB" id="A0A1I4Y2R7"/>
<gene>
    <name evidence="3" type="ORF">SAMN05216289_11459</name>
</gene>
<comment type="similarity">
    <text evidence="1">Belongs to the flavin monoamine oxidase family.</text>
</comment>
<dbReference type="PRINTS" id="PR00419">
    <property type="entry name" value="ADXRDTASE"/>
</dbReference>
<protein>
    <submittedName>
        <fullName evidence="3">Monoamine oxidase</fullName>
    </submittedName>
</protein>
<dbReference type="Proteomes" id="UP000198575">
    <property type="component" value="Unassembled WGS sequence"/>
</dbReference>
<feature type="domain" description="Amine oxidase" evidence="2">
    <location>
        <begin position="84"/>
        <end position="521"/>
    </location>
</feature>
<dbReference type="Gene3D" id="1.10.405.10">
    <property type="entry name" value="Guanine Nucleotide Dissociation Inhibitor, domain 1"/>
    <property type="match status" value="1"/>
</dbReference>
<accession>A0A1I4Y2R7</accession>
<dbReference type="SUPFAM" id="SSF51905">
    <property type="entry name" value="FAD/NAD(P)-binding domain"/>
    <property type="match status" value="1"/>
</dbReference>
<dbReference type="GO" id="GO:0016491">
    <property type="term" value="F:oxidoreductase activity"/>
    <property type="evidence" value="ECO:0007669"/>
    <property type="project" value="InterPro"/>
</dbReference>
<dbReference type="InterPro" id="IPR002937">
    <property type="entry name" value="Amino_oxidase"/>
</dbReference>
<dbReference type="InterPro" id="IPR050703">
    <property type="entry name" value="Flavin_MAO"/>
</dbReference>
<proteinExistence type="inferred from homology"/>
<dbReference type="Gene3D" id="3.50.50.60">
    <property type="entry name" value="FAD/NAD(P)-binding domain"/>
    <property type="match status" value="1"/>
</dbReference>
<reference evidence="3 4" key="1">
    <citation type="submission" date="2016-10" db="EMBL/GenBank/DDBJ databases">
        <authorList>
            <person name="de Groot N.N."/>
        </authorList>
    </citation>
    <scope>NUCLEOTIDE SEQUENCE [LARGE SCALE GENOMIC DNA]</scope>
    <source>
        <strain evidence="3 4">CGMCC 1.7659</strain>
    </source>
</reference>
<organism evidence="3 4">
    <name type="scientific">Dokdonella immobilis</name>
    <dbReference type="NCBI Taxonomy" id="578942"/>
    <lineage>
        <taxon>Bacteria</taxon>
        <taxon>Pseudomonadati</taxon>
        <taxon>Pseudomonadota</taxon>
        <taxon>Gammaproteobacteria</taxon>
        <taxon>Lysobacterales</taxon>
        <taxon>Rhodanobacteraceae</taxon>
        <taxon>Dokdonella</taxon>
    </lineage>
</organism>
<dbReference type="EMBL" id="FOVF01000014">
    <property type="protein sequence ID" value="SFN32384.1"/>
    <property type="molecule type" value="Genomic_DNA"/>
</dbReference>
<dbReference type="RefSeq" id="WP_092407909.1">
    <property type="nucleotide sequence ID" value="NZ_FOVF01000014.1"/>
</dbReference>
<sequence>MARTALVDLLRRAAAISAIARQSGESLDEAIARDIELRTNASRRRFLRQSVAASAALMVAACAPTRMIAGSGGDDEVVVVGAGVAGLTCAWRLRQAGVKVRLYEAQERVGGRMFSLRNHFADGQVCELGGELIDTGHARIRALAAEFGLVLDDLSEDPTHAYGDIWFADGRRYSEAEILRAFAPLAEAIRRDADSLPDEEITYATPGGCEALDRESMTQWLDRNGASGWLRRLIEVAYTTEMGLECEEQSALNFLTFIDPGTEAFRIFGESDERFHVRGGNDSIVRALGAKLDDAIQTGCVLEAMRQSADGRYTLSFKRGDGAFDATASRVVLALPFTTLRRVRIDVDLPVAKCRAIDELGYGTNAKLMIGFSERVWRTRHASGGATYSDLPYQTTWETSRMQAGNAGILTNFVGGVHGVEIGQGTPKQQADRTAVELDAVFPGISAARAGMREARMHWPTFPWTLGSYACFRPGQWTTIRGAIGEPVGNLHFAGEHCAFDNQGFMEGGVETGEWVAQALLGRHANQAA</sequence>
<evidence type="ECO:0000313" key="3">
    <source>
        <dbReference type="EMBL" id="SFN32384.1"/>
    </source>
</evidence>
<dbReference type="SUPFAM" id="SSF54373">
    <property type="entry name" value="FAD-linked reductases, C-terminal domain"/>
    <property type="match status" value="1"/>
</dbReference>
<dbReference type="PANTHER" id="PTHR43563">
    <property type="entry name" value="AMINE OXIDASE"/>
    <property type="match status" value="1"/>
</dbReference>
<dbReference type="Pfam" id="PF01593">
    <property type="entry name" value="Amino_oxidase"/>
    <property type="match status" value="1"/>
</dbReference>
<name>A0A1I4Y2R7_9GAMM</name>
<evidence type="ECO:0000256" key="1">
    <source>
        <dbReference type="ARBA" id="ARBA00005995"/>
    </source>
</evidence>